<organism evidence="1">
    <name type="scientific">Gongylonema pulchrum</name>
    <dbReference type="NCBI Taxonomy" id="637853"/>
    <lineage>
        <taxon>Eukaryota</taxon>
        <taxon>Metazoa</taxon>
        <taxon>Ecdysozoa</taxon>
        <taxon>Nematoda</taxon>
        <taxon>Chromadorea</taxon>
        <taxon>Rhabditida</taxon>
        <taxon>Spirurina</taxon>
        <taxon>Spiruromorpha</taxon>
        <taxon>Spiruroidea</taxon>
        <taxon>Gongylonematidae</taxon>
        <taxon>Gongylonema</taxon>
    </lineage>
</organism>
<dbReference type="WBParaSite" id="GPUH_0002079901-mRNA-1">
    <property type="protein sequence ID" value="GPUH_0002079901-mRNA-1"/>
    <property type="gene ID" value="GPUH_0002079901"/>
</dbReference>
<dbReference type="AlphaFoldDB" id="A0A183EII3"/>
<evidence type="ECO:0000313" key="1">
    <source>
        <dbReference type="WBParaSite" id="GPUH_0002079901-mRNA-1"/>
    </source>
</evidence>
<reference evidence="1" key="1">
    <citation type="submission" date="2016-06" db="UniProtKB">
        <authorList>
            <consortium name="WormBaseParasite"/>
        </authorList>
    </citation>
    <scope>IDENTIFICATION</scope>
</reference>
<protein>
    <submittedName>
        <fullName evidence="1">Uncharacterized protein</fullName>
    </submittedName>
</protein>
<sequence length="222" mass="23958">LGYNPFTLGCWGNIRHTLFSNQFPAIEAVVVDTTEQQNQREISGRTKRGSDHTVIYIPDASSVSDGHIRMRQMVDEEQLIGTTLSLTQSTHRNAMREGSTCNLLEDQDNESASRHSVLYHAAVEESIRFAHANSSQRTTVVQGPLVAAATETTPETLAGTTGSEMVRSNSASAALSSNPTAAAANGGFLFVENEAAVHTICHCLFLYGGMECECSAVQDNHV</sequence>
<accession>A0A183EII3</accession>
<proteinExistence type="predicted"/>
<name>A0A183EII3_9BILA</name>